<name>A0A2U2MZZ4_9GAMM</name>
<dbReference type="AlphaFoldDB" id="A0A2U2MZZ4"/>
<dbReference type="InterPro" id="IPR050109">
    <property type="entry name" value="HTH-type_TetR-like_transc_reg"/>
</dbReference>
<dbReference type="SUPFAM" id="SSF46689">
    <property type="entry name" value="Homeodomain-like"/>
    <property type="match status" value="1"/>
</dbReference>
<evidence type="ECO:0000259" key="5">
    <source>
        <dbReference type="PROSITE" id="PS50977"/>
    </source>
</evidence>
<dbReference type="Proteomes" id="UP000245474">
    <property type="component" value="Unassembled WGS sequence"/>
</dbReference>
<dbReference type="InterPro" id="IPR001647">
    <property type="entry name" value="HTH_TetR"/>
</dbReference>
<gene>
    <name evidence="6" type="ORF">DEM34_12185</name>
</gene>
<reference evidence="6 7" key="1">
    <citation type="submission" date="2018-05" db="EMBL/GenBank/DDBJ databases">
        <title>Spiribacter halobius sp. nov., a moderately halophilic bacterium isolated from marine solar saltern.</title>
        <authorList>
            <person name="Zheng W.-S."/>
            <person name="Lu D.-C."/>
            <person name="Du Z.-J."/>
        </authorList>
    </citation>
    <scope>NUCLEOTIDE SEQUENCE [LARGE SCALE GENOMIC DNA]</scope>
    <source>
        <strain evidence="6 7">E85</strain>
    </source>
</reference>
<dbReference type="PANTHER" id="PTHR30055:SF234">
    <property type="entry name" value="HTH-TYPE TRANSCRIPTIONAL REGULATOR BETI"/>
    <property type="match status" value="1"/>
</dbReference>
<keyword evidence="1" id="KW-0805">Transcription regulation</keyword>
<dbReference type="Pfam" id="PF00440">
    <property type="entry name" value="TetR_N"/>
    <property type="match status" value="1"/>
</dbReference>
<proteinExistence type="predicted"/>
<keyword evidence="3" id="KW-0804">Transcription</keyword>
<keyword evidence="2 4" id="KW-0238">DNA-binding</keyword>
<dbReference type="OrthoDB" id="4541465at2"/>
<dbReference type="GO" id="GO:0003700">
    <property type="term" value="F:DNA-binding transcription factor activity"/>
    <property type="evidence" value="ECO:0007669"/>
    <property type="project" value="TreeGrafter"/>
</dbReference>
<evidence type="ECO:0000313" key="6">
    <source>
        <dbReference type="EMBL" id="PWG62378.1"/>
    </source>
</evidence>
<dbReference type="InterPro" id="IPR009057">
    <property type="entry name" value="Homeodomain-like_sf"/>
</dbReference>
<dbReference type="PROSITE" id="PS50977">
    <property type="entry name" value="HTH_TETR_2"/>
    <property type="match status" value="1"/>
</dbReference>
<dbReference type="PRINTS" id="PR00455">
    <property type="entry name" value="HTHTETR"/>
</dbReference>
<evidence type="ECO:0000256" key="1">
    <source>
        <dbReference type="ARBA" id="ARBA00023015"/>
    </source>
</evidence>
<evidence type="ECO:0000256" key="3">
    <source>
        <dbReference type="ARBA" id="ARBA00023163"/>
    </source>
</evidence>
<keyword evidence="7" id="KW-1185">Reference proteome</keyword>
<dbReference type="Gene3D" id="1.10.357.10">
    <property type="entry name" value="Tetracycline Repressor, domain 2"/>
    <property type="match status" value="1"/>
</dbReference>
<evidence type="ECO:0000256" key="4">
    <source>
        <dbReference type="PROSITE-ProRule" id="PRU00335"/>
    </source>
</evidence>
<protein>
    <submittedName>
        <fullName evidence="6">TetR/AcrR family transcriptional regulator</fullName>
    </submittedName>
</protein>
<comment type="caution">
    <text evidence="6">The sequence shown here is derived from an EMBL/GenBank/DDBJ whole genome shotgun (WGS) entry which is preliminary data.</text>
</comment>
<sequence length="222" mass="24585">MNESNARQSLSAEDWADAALEAIAESGIKGVAVEPLARRLGVTKGSFYWHFANRRALLEAALRLWEQRETDAVLARAAEEQDPRKRLARLFREADGSQRAGRLYLALTGATENRFVQVVVRRVMEERIGFLRQCYAAMGLDANEAHDRAVLAYSVFLGTLQMRRDAPDVVPSGEHFHQYMHFIGEALIPGYRPELVRREGTGAGAVASATVNVGTNTRGDVS</sequence>
<dbReference type="EMBL" id="QFFI01000019">
    <property type="protein sequence ID" value="PWG62378.1"/>
    <property type="molecule type" value="Genomic_DNA"/>
</dbReference>
<dbReference type="RefSeq" id="WP_109679095.1">
    <property type="nucleotide sequence ID" value="NZ_CP086615.1"/>
</dbReference>
<feature type="DNA-binding region" description="H-T-H motif" evidence="4">
    <location>
        <begin position="32"/>
        <end position="51"/>
    </location>
</feature>
<accession>A0A2U2MZZ4</accession>
<evidence type="ECO:0000313" key="7">
    <source>
        <dbReference type="Proteomes" id="UP000245474"/>
    </source>
</evidence>
<dbReference type="GO" id="GO:0000976">
    <property type="term" value="F:transcription cis-regulatory region binding"/>
    <property type="evidence" value="ECO:0007669"/>
    <property type="project" value="TreeGrafter"/>
</dbReference>
<feature type="domain" description="HTH tetR-type" evidence="5">
    <location>
        <begin position="9"/>
        <end position="69"/>
    </location>
</feature>
<organism evidence="6 7">
    <name type="scientific">Sediminicurvatus halobius</name>
    <dbReference type="NCBI Taxonomy" id="2182432"/>
    <lineage>
        <taxon>Bacteria</taxon>
        <taxon>Pseudomonadati</taxon>
        <taxon>Pseudomonadota</taxon>
        <taxon>Gammaproteobacteria</taxon>
        <taxon>Chromatiales</taxon>
        <taxon>Ectothiorhodospiraceae</taxon>
        <taxon>Sediminicurvatus</taxon>
    </lineage>
</organism>
<dbReference type="PANTHER" id="PTHR30055">
    <property type="entry name" value="HTH-TYPE TRANSCRIPTIONAL REGULATOR RUTR"/>
    <property type="match status" value="1"/>
</dbReference>
<evidence type="ECO:0000256" key="2">
    <source>
        <dbReference type="ARBA" id="ARBA00023125"/>
    </source>
</evidence>